<dbReference type="SUPFAM" id="SSF90123">
    <property type="entry name" value="ABC transporter transmembrane region"/>
    <property type="match status" value="1"/>
</dbReference>
<evidence type="ECO:0000313" key="10">
    <source>
        <dbReference type="EMBL" id="GAA5528297.1"/>
    </source>
</evidence>
<evidence type="ECO:0000259" key="9">
    <source>
        <dbReference type="PROSITE" id="PS50929"/>
    </source>
</evidence>
<dbReference type="PROSITE" id="PS50929">
    <property type="entry name" value="ABC_TM1F"/>
    <property type="match status" value="1"/>
</dbReference>
<dbReference type="InterPro" id="IPR027417">
    <property type="entry name" value="P-loop_NTPase"/>
</dbReference>
<reference evidence="10 11" key="1">
    <citation type="submission" date="2024-02" db="EMBL/GenBank/DDBJ databases">
        <title>Herpetosiphon gulosus NBRC 112829.</title>
        <authorList>
            <person name="Ichikawa N."/>
            <person name="Katano-Makiyama Y."/>
            <person name="Hidaka K."/>
        </authorList>
    </citation>
    <scope>NUCLEOTIDE SEQUENCE [LARGE SCALE GENOMIC DNA]</scope>
    <source>
        <strain evidence="10 11">NBRC 112829</strain>
    </source>
</reference>
<dbReference type="Gene3D" id="3.40.50.300">
    <property type="entry name" value="P-loop containing nucleotide triphosphate hydrolases"/>
    <property type="match status" value="1"/>
</dbReference>
<keyword evidence="3" id="KW-0547">Nucleotide-binding</keyword>
<dbReference type="EMBL" id="BAABRU010000006">
    <property type="protein sequence ID" value="GAA5528297.1"/>
    <property type="molecule type" value="Genomic_DNA"/>
</dbReference>
<evidence type="ECO:0000256" key="2">
    <source>
        <dbReference type="ARBA" id="ARBA00022692"/>
    </source>
</evidence>
<gene>
    <name evidence="10" type="primary">msbA</name>
    <name evidence="10" type="ORF">Hgul01_02095</name>
</gene>
<dbReference type="InterPro" id="IPR011527">
    <property type="entry name" value="ABC1_TM_dom"/>
</dbReference>
<dbReference type="Proteomes" id="UP001428290">
    <property type="component" value="Unassembled WGS sequence"/>
</dbReference>
<feature type="transmembrane region" description="Helical" evidence="7">
    <location>
        <begin position="53"/>
        <end position="73"/>
    </location>
</feature>
<comment type="subcellular location">
    <subcellularLocation>
        <location evidence="1">Cell membrane</location>
        <topology evidence="1">Multi-pass membrane protein</topology>
    </subcellularLocation>
</comment>
<dbReference type="SUPFAM" id="SSF52540">
    <property type="entry name" value="P-loop containing nucleoside triphosphate hydrolases"/>
    <property type="match status" value="1"/>
</dbReference>
<name>A0ABP9WYN5_9CHLR</name>
<dbReference type="InterPro" id="IPR003439">
    <property type="entry name" value="ABC_transporter-like_ATP-bd"/>
</dbReference>
<dbReference type="InterPro" id="IPR039421">
    <property type="entry name" value="Type_1_exporter"/>
</dbReference>
<keyword evidence="2 7" id="KW-0812">Transmembrane</keyword>
<feature type="transmembrane region" description="Helical" evidence="7">
    <location>
        <begin position="292"/>
        <end position="315"/>
    </location>
</feature>
<dbReference type="SMART" id="SM00382">
    <property type="entry name" value="AAA"/>
    <property type="match status" value="1"/>
</dbReference>
<accession>A0ABP9WYN5</accession>
<protein>
    <submittedName>
        <fullName evidence="10">Lipid A export ATP-binding/permease protein MsbA</fullName>
    </submittedName>
</protein>
<dbReference type="InterPro" id="IPR036640">
    <property type="entry name" value="ABC1_TM_sf"/>
</dbReference>
<evidence type="ECO:0000256" key="1">
    <source>
        <dbReference type="ARBA" id="ARBA00004651"/>
    </source>
</evidence>
<dbReference type="PROSITE" id="PS50893">
    <property type="entry name" value="ABC_TRANSPORTER_2"/>
    <property type="match status" value="1"/>
</dbReference>
<organism evidence="10 11">
    <name type="scientific">Herpetosiphon gulosus</name>
    <dbReference type="NCBI Taxonomy" id="1973496"/>
    <lineage>
        <taxon>Bacteria</taxon>
        <taxon>Bacillati</taxon>
        <taxon>Chloroflexota</taxon>
        <taxon>Chloroflexia</taxon>
        <taxon>Herpetosiphonales</taxon>
        <taxon>Herpetosiphonaceae</taxon>
        <taxon>Herpetosiphon</taxon>
    </lineage>
</organism>
<dbReference type="PANTHER" id="PTHR43394:SF1">
    <property type="entry name" value="ATP-BINDING CASSETTE SUB-FAMILY B MEMBER 10, MITOCHONDRIAL"/>
    <property type="match status" value="1"/>
</dbReference>
<keyword evidence="5 7" id="KW-1133">Transmembrane helix</keyword>
<evidence type="ECO:0000256" key="4">
    <source>
        <dbReference type="ARBA" id="ARBA00022840"/>
    </source>
</evidence>
<feature type="domain" description="ABC transmembrane type-1" evidence="9">
    <location>
        <begin position="55"/>
        <end position="326"/>
    </location>
</feature>
<dbReference type="Gene3D" id="1.20.1560.10">
    <property type="entry name" value="ABC transporter type 1, transmembrane domain"/>
    <property type="match status" value="1"/>
</dbReference>
<dbReference type="PROSITE" id="PS00211">
    <property type="entry name" value="ABC_TRANSPORTER_1"/>
    <property type="match status" value="1"/>
</dbReference>
<feature type="transmembrane region" description="Helical" evidence="7">
    <location>
        <begin position="79"/>
        <end position="100"/>
    </location>
</feature>
<evidence type="ECO:0000259" key="8">
    <source>
        <dbReference type="PROSITE" id="PS50893"/>
    </source>
</evidence>
<dbReference type="GO" id="GO:0005524">
    <property type="term" value="F:ATP binding"/>
    <property type="evidence" value="ECO:0007669"/>
    <property type="project" value="UniProtKB-KW"/>
</dbReference>
<comment type="caution">
    <text evidence="10">The sequence shown here is derived from an EMBL/GenBank/DDBJ whole genome shotgun (WGS) entry which is preliminary data.</text>
</comment>
<evidence type="ECO:0000256" key="6">
    <source>
        <dbReference type="ARBA" id="ARBA00023136"/>
    </source>
</evidence>
<evidence type="ECO:0000256" key="5">
    <source>
        <dbReference type="ARBA" id="ARBA00022989"/>
    </source>
</evidence>
<dbReference type="InterPro" id="IPR017871">
    <property type="entry name" value="ABC_transporter-like_CS"/>
</dbReference>
<proteinExistence type="predicted"/>
<keyword evidence="4 10" id="KW-0067">ATP-binding</keyword>
<dbReference type="CDD" id="cd07346">
    <property type="entry name" value="ABC_6TM_exporters"/>
    <property type="match status" value="1"/>
</dbReference>
<evidence type="ECO:0000256" key="3">
    <source>
        <dbReference type="ARBA" id="ARBA00022741"/>
    </source>
</evidence>
<evidence type="ECO:0000256" key="7">
    <source>
        <dbReference type="SAM" id="Phobius"/>
    </source>
</evidence>
<feature type="domain" description="ABC transporter" evidence="8">
    <location>
        <begin position="359"/>
        <end position="594"/>
    </location>
</feature>
<dbReference type="PANTHER" id="PTHR43394">
    <property type="entry name" value="ATP-DEPENDENT PERMEASE MDL1, MITOCHONDRIAL"/>
    <property type="match status" value="1"/>
</dbReference>
<dbReference type="InterPro" id="IPR003593">
    <property type="entry name" value="AAA+_ATPase"/>
</dbReference>
<feature type="transmembrane region" description="Helical" evidence="7">
    <location>
        <begin position="264"/>
        <end position="286"/>
    </location>
</feature>
<dbReference type="Pfam" id="PF00005">
    <property type="entry name" value="ABC_tran"/>
    <property type="match status" value="1"/>
</dbReference>
<keyword evidence="6 7" id="KW-0472">Membrane</keyword>
<sequence>MPMTNQSLAARRSSATAKSTAQNPMRLLLILYREDWGKLALASLIYIIKHSPVWIMPLITADIINIIASQGQIGLGRLWFDGFLLLIVLLQNIPTQYVYIRLLSRAIRRMESKLRSMLAQQLQLISIGFYNQRSSGVLQAKVLRDVEIIEQLTRNVFQSFPAAILNLLAAIIVVAFRSPWFLVFFVATVPLAAIVLRTTRNPIQSSNSAFRHQVERLAARLSEMIQLIPITRAHAAEEEEMRKLDRRLVQFQHAGLRLDAVNSLFGAASWVSFNLFNGLCLVVAAWACYTQFLPLAVGDVVLMTSYFSILTGAVMELANLAPQISKGLESVQSVSEILDNDDIEDNEGKQRLNQVAGRFQFNNVHFSYPDTQRSSLYDVTLEVQPGETIAFVGPSGSGKSTLLNLVIGFLQPSAGTILLDGHDLQTIDLRSYRRHISVVSQETLLFDGSVRDNICYGLNDVSEATIEQALRDANALEFVLDMPDGLDTLIGERGTRLSGGQRQRLAIARALIRNPRVLILDEATSALDSISEGLIQEALERLMQGRTTFVVAHRLSTVRNADRIVVIEHGQIVEVGSHQALIEQHGAYAQLQALQA</sequence>
<dbReference type="Pfam" id="PF00664">
    <property type="entry name" value="ABC_membrane"/>
    <property type="match status" value="1"/>
</dbReference>
<evidence type="ECO:0000313" key="11">
    <source>
        <dbReference type="Proteomes" id="UP001428290"/>
    </source>
</evidence>
<keyword evidence="11" id="KW-1185">Reference proteome</keyword>